<dbReference type="Proteomes" id="UP001432027">
    <property type="component" value="Unassembled WGS sequence"/>
</dbReference>
<feature type="non-terminal residue" evidence="5">
    <location>
        <position position="160"/>
    </location>
</feature>
<dbReference type="PANTHER" id="PTHR11783">
    <property type="entry name" value="SULFOTRANSFERASE SULT"/>
    <property type="match status" value="1"/>
</dbReference>
<evidence type="ECO:0000259" key="4">
    <source>
        <dbReference type="Pfam" id="PF00685"/>
    </source>
</evidence>
<protein>
    <recommendedName>
        <fullName evidence="4">Sulfotransferase domain-containing protein</fullName>
    </recommendedName>
</protein>
<sequence length="160" mass="18360">VVDKAEYEATIDKKEPTSSAKSDEKKTLPFASPMVEHVGAAKADCIESPRVLKSHFTYRYMPKDCGAKYIFACRNPKDVLTSYYHHHRYFKQYDFADGEFDVFFDLFMSGQVGVGDYFDHLTSWLMGIDQAEEQILFLKYEDMVDDLRSAVVQIAHFIGG</sequence>
<feature type="region of interest" description="Disordered" evidence="3">
    <location>
        <begin position="1"/>
        <end position="25"/>
    </location>
</feature>
<dbReference type="InterPro" id="IPR000863">
    <property type="entry name" value="Sulfotransferase_dom"/>
</dbReference>
<dbReference type="GO" id="GO:0008146">
    <property type="term" value="F:sulfotransferase activity"/>
    <property type="evidence" value="ECO:0007669"/>
    <property type="project" value="InterPro"/>
</dbReference>
<feature type="domain" description="Sulfotransferase" evidence="4">
    <location>
        <begin position="37"/>
        <end position="159"/>
    </location>
</feature>
<organism evidence="5 6">
    <name type="scientific">Pristionchus entomophagus</name>
    <dbReference type="NCBI Taxonomy" id="358040"/>
    <lineage>
        <taxon>Eukaryota</taxon>
        <taxon>Metazoa</taxon>
        <taxon>Ecdysozoa</taxon>
        <taxon>Nematoda</taxon>
        <taxon>Chromadorea</taxon>
        <taxon>Rhabditida</taxon>
        <taxon>Rhabditina</taxon>
        <taxon>Diplogasteromorpha</taxon>
        <taxon>Diplogasteroidea</taxon>
        <taxon>Neodiplogasteridae</taxon>
        <taxon>Pristionchus</taxon>
    </lineage>
</organism>
<dbReference type="AlphaFoldDB" id="A0AAV5SRY4"/>
<evidence type="ECO:0000313" key="5">
    <source>
        <dbReference type="EMBL" id="GMS82944.1"/>
    </source>
</evidence>
<proteinExistence type="inferred from homology"/>
<dbReference type="Pfam" id="PF00685">
    <property type="entry name" value="Sulfotransfer_1"/>
    <property type="match status" value="1"/>
</dbReference>
<keyword evidence="2" id="KW-0808">Transferase</keyword>
<comment type="caution">
    <text evidence="5">The sequence shown here is derived from an EMBL/GenBank/DDBJ whole genome shotgun (WGS) entry which is preliminary data.</text>
</comment>
<evidence type="ECO:0000256" key="1">
    <source>
        <dbReference type="ARBA" id="ARBA00005771"/>
    </source>
</evidence>
<gene>
    <name evidence="5" type="ORF">PENTCL1PPCAC_5119</name>
</gene>
<reference evidence="5" key="1">
    <citation type="submission" date="2023-10" db="EMBL/GenBank/DDBJ databases">
        <title>Genome assembly of Pristionchus species.</title>
        <authorList>
            <person name="Yoshida K."/>
            <person name="Sommer R.J."/>
        </authorList>
    </citation>
    <scope>NUCLEOTIDE SEQUENCE</scope>
    <source>
        <strain evidence="5">RS0144</strain>
    </source>
</reference>
<evidence type="ECO:0000256" key="3">
    <source>
        <dbReference type="SAM" id="MobiDB-lite"/>
    </source>
</evidence>
<dbReference type="SUPFAM" id="SSF52540">
    <property type="entry name" value="P-loop containing nucleoside triphosphate hydrolases"/>
    <property type="match status" value="1"/>
</dbReference>
<dbReference type="EMBL" id="BTSX01000002">
    <property type="protein sequence ID" value="GMS82944.1"/>
    <property type="molecule type" value="Genomic_DNA"/>
</dbReference>
<evidence type="ECO:0000256" key="2">
    <source>
        <dbReference type="ARBA" id="ARBA00022679"/>
    </source>
</evidence>
<accession>A0AAV5SRY4</accession>
<comment type="similarity">
    <text evidence="1">Belongs to the sulfotransferase 1 family.</text>
</comment>
<keyword evidence="6" id="KW-1185">Reference proteome</keyword>
<dbReference type="Gene3D" id="3.40.50.300">
    <property type="entry name" value="P-loop containing nucleotide triphosphate hydrolases"/>
    <property type="match status" value="1"/>
</dbReference>
<evidence type="ECO:0000313" key="6">
    <source>
        <dbReference type="Proteomes" id="UP001432027"/>
    </source>
</evidence>
<name>A0AAV5SRY4_9BILA</name>
<dbReference type="InterPro" id="IPR027417">
    <property type="entry name" value="P-loop_NTPase"/>
</dbReference>
<feature type="non-terminal residue" evidence="5">
    <location>
        <position position="1"/>
    </location>
</feature>